<reference evidence="1 2" key="1">
    <citation type="journal article" date="2020" name="Genomics">
        <title>Characterization of a novel alphabaculovirus isolated from the Southern armyworm, Spodoptera eridania (Cramer, 1782) (Lepidoptera: Noctuidae) and the evolution of odv-e66, a bacterium-acquired baculoviral chondroitinase gene.</title>
        <authorList>
            <person name="Rodrigues D.T."/>
            <person name="Peterson L."/>
            <person name="de Oliveira L.B."/>
            <person name="Sosa-Gomez D.R."/>
            <person name="Ribeiro B.M."/>
            <person name="Ardisson-Araujo D.M.P."/>
        </authorList>
    </citation>
    <scope>NUCLEOTIDE SEQUENCE [LARGE SCALE GENOMIC DNA]</scope>
    <source>
        <strain evidence="1">CNPSo-165</strain>
    </source>
</reference>
<dbReference type="Proteomes" id="UP000831439">
    <property type="component" value="Segment"/>
</dbReference>
<dbReference type="EMBL" id="MT040195">
    <property type="protein sequence ID" value="QNV47866.1"/>
    <property type="molecule type" value="Genomic_DNA"/>
</dbReference>
<sequence>MKVNIGTRLRNIFKFHRNLCFYRNFEANQRLSDLQKYFFINLIFVLYLKFV</sequence>
<proteinExistence type="predicted"/>
<name>A0ABX6TQ72_9ABAC</name>
<dbReference type="RefSeq" id="YP_010800458.1">
    <property type="nucleotide sequence ID" value="NC_076869.1"/>
</dbReference>
<accession>A0ABX6TQ72</accession>
<organism evidence="1 2">
    <name type="scientific">Spodoptera eridania nucleopolyhedrovirus</name>
    <dbReference type="NCBI Taxonomy" id="2315721"/>
    <lineage>
        <taxon>Viruses</taxon>
        <taxon>Viruses incertae sedis</taxon>
        <taxon>Naldaviricetes</taxon>
        <taxon>Lefavirales</taxon>
        <taxon>Baculoviridae</taxon>
        <taxon>Alphabaculovirus</taxon>
        <taxon>Alphabaculovirus speridaniae</taxon>
    </lineage>
</organism>
<evidence type="ECO:0000313" key="2">
    <source>
        <dbReference type="Proteomes" id="UP000831439"/>
    </source>
</evidence>
<keyword evidence="2" id="KW-1185">Reference proteome</keyword>
<dbReference type="GeneID" id="80539062"/>
<evidence type="ECO:0000313" key="1">
    <source>
        <dbReference type="EMBL" id="QNV47866.1"/>
    </source>
</evidence>
<protein>
    <submittedName>
        <fullName evidence="1">Uncharacterized protein</fullName>
    </submittedName>
</protein>